<gene>
    <name evidence="1" type="ORF">SAMN02745132_03781</name>
</gene>
<proteinExistence type="predicted"/>
<sequence length="109" mass="12359">MLFRPSVIPYLASCYFIEPMRIAKSLNQTAHVIQGDNDVQVDAENGELYREALGERAIVTRCEHMNHVLVKTPRELEENMASYNNPLLPLHHQLERAITAALSTIKSNT</sequence>
<dbReference type="AlphaFoldDB" id="A0A1T4VFG7"/>
<dbReference type="Proteomes" id="UP000190162">
    <property type="component" value="Unassembled WGS sequence"/>
</dbReference>
<name>A0A1T4VFG7_9GAMM</name>
<evidence type="ECO:0000313" key="1">
    <source>
        <dbReference type="EMBL" id="SKA63704.1"/>
    </source>
</evidence>
<dbReference type="OrthoDB" id="9809549at2"/>
<protein>
    <submittedName>
        <fullName evidence="1">Uncharacterized protein</fullName>
    </submittedName>
</protein>
<dbReference type="InterPro" id="IPR029058">
    <property type="entry name" value="AB_hydrolase_fold"/>
</dbReference>
<organism evidence="1 2">
    <name type="scientific">Enterovibrio nigricans DSM 22720</name>
    <dbReference type="NCBI Taxonomy" id="1121868"/>
    <lineage>
        <taxon>Bacteria</taxon>
        <taxon>Pseudomonadati</taxon>
        <taxon>Pseudomonadota</taxon>
        <taxon>Gammaproteobacteria</taxon>
        <taxon>Vibrionales</taxon>
        <taxon>Vibrionaceae</taxon>
        <taxon>Enterovibrio</taxon>
    </lineage>
</organism>
<dbReference type="EMBL" id="FUXU01000069">
    <property type="protein sequence ID" value="SKA63704.1"/>
    <property type="molecule type" value="Genomic_DNA"/>
</dbReference>
<keyword evidence="2" id="KW-1185">Reference proteome</keyword>
<evidence type="ECO:0000313" key="2">
    <source>
        <dbReference type="Proteomes" id="UP000190162"/>
    </source>
</evidence>
<dbReference type="SUPFAM" id="SSF53474">
    <property type="entry name" value="alpha/beta-Hydrolases"/>
    <property type="match status" value="1"/>
</dbReference>
<reference evidence="2" key="1">
    <citation type="submission" date="2017-02" db="EMBL/GenBank/DDBJ databases">
        <authorList>
            <person name="Varghese N."/>
            <person name="Submissions S."/>
        </authorList>
    </citation>
    <scope>NUCLEOTIDE SEQUENCE [LARGE SCALE GENOMIC DNA]</scope>
    <source>
        <strain evidence="2">DSM 22720</strain>
    </source>
</reference>
<dbReference type="RefSeq" id="WP_078753955.1">
    <property type="nucleotide sequence ID" value="NZ_FUXU01000069.1"/>
</dbReference>
<accession>A0A1T4VFG7</accession>